<accession>A0ABR2ZTJ7</accession>
<gene>
    <name evidence="2" type="ORF">AAF712_008154</name>
</gene>
<feature type="region of interest" description="Disordered" evidence="1">
    <location>
        <begin position="565"/>
        <end position="608"/>
    </location>
</feature>
<reference evidence="2 3" key="1">
    <citation type="submission" date="2024-05" db="EMBL/GenBank/DDBJ databases">
        <title>A draft genome resource for the thread blight pathogen Marasmius tenuissimus strain MS-2.</title>
        <authorList>
            <person name="Yulfo-Soto G.E."/>
            <person name="Baruah I.K."/>
            <person name="Amoako-Attah I."/>
            <person name="Bukari Y."/>
            <person name="Meinhardt L.W."/>
            <person name="Bailey B.A."/>
            <person name="Cohen S.P."/>
        </authorList>
    </citation>
    <scope>NUCLEOTIDE SEQUENCE [LARGE SCALE GENOMIC DNA]</scope>
    <source>
        <strain evidence="2 3">MS-2</strain>
    </source>
</reference>
<comment type="caution">
    <text evidence="2">The sequence shown here is derived from an EMBL/GenBank/DDBJ whole genome shotgun (WGS) entry which is preliminary data.</text>
</comment>
<name>A0ABR2ZTJ7_9AGAR</name>
<keyword evidence="3" id="KW-1185">Reference proteome</keyword>
<dbReference type="EMBL" id="JBBXMP010000055">
    <property type="protein sequence ID" value="KAL0064901.1"/>
    <property type="molecule type" value="Genomic_DNA"/>
</dbReference>
<evidence type="ECO:0000313" key="2">
    <source>
        <dbReference type="EMBL" id="KAL0064901.1"/>
    </source>
</evidence>
<sequence>MRYAHAIEGLLAVLGAEKLLSTYQVIGTEGFRDIASEVIESEASVDSIAQFAKKLRKFAKSTDGHALGLWYTDHLEPMVDKRIKLEVGTVDSVITQAKSQKTPPSLALASRILPKLSPVAHTNGDMWKVLLGKLSEERESGRSPFGRDFLTRLIAQCLQQISLELPPRVLVKNPEKSWEEFPVTEHIVTFIELCVQFNAVAPAEAFFLCMQKEMLETHHSRPSYGLNVEPYRYYVDLVNEFKGMIDVTPGTSKYLSEFFAHALQAMLPCCRWQSTLPIDVALRYTVSPGTAIHDWLSQKDELRNTNTVDVAKRSLKILRQQGLPQEAIVQSFEVLTVHLEDKFKDLGGGVLITAGTMSDEVAYREALANAIDFFRLVGRLQSVSRLLEGILTSGAAGTGDNDFVCNTLVPVFQDLVSFLKSDNLSLADSPYSEFAVGAINKWLQHSEIPHMEVNCPCALCNQHLVPLLRDGPQRNFTIDVSERERNHLESRLKNIQQWGFNWRIQSGKLKVERPQSLMQGFKRMKSRPQKGQSLLEILGTPAERQKVLGSDYQRICGAIAALQSSESSAVGSTPSSSKSHPQKPKRPFKGANRAKGGGASDSKRQRLH</sequence>
<protein>
    <submittedName>
        <fullName evidence="2">Uncharacterized protein</fullName>
    </submittedName>
</protein>
<dbReference type="Proteomes" id="UP001437256">
    <property type="component" value="Unassembled WGS sequence"/>
</dbReference>
<evidence type="ECO:0000256" key="1">
    <source>
        <dbReference type="SAM" id="MobiDB-lite"/>
    </source>
</evidence>
<evidence type="ECO:0000313" key="3">
    <source>
        <dbReference type="Proteomes" id="UP001437256"/>
    </source>
</evidence>
<proteinExistence type="predicted"/>
<organism evidence="2 3">
    <name type="scientific">Marasmius tenuissimus</name>
    <dbReference type="NCBI Taxonomy" id="585030"/>
    <lineage>
        <taxon>Eukaryota</taxon>
        <taxon>Fungi</taxon>
        <taxon>Dikarya</taxon>
        <taxon>Basidiomycota</taxon>
        <taxon>Agaricomycotina</taxon>
        <taxon>Agaricomycetes</taxon>
        <taxon>Agaricomycetidae</taxon>
        <taxon>Agaricales</taxon>
        <taxon>Marasmiineae</taxon>
        <taxon>Marasmiaceae</taxon>
        <taxon>Marasmius</taxon>
    </lineage>
</organism>